<dbReference type="AlphaFoldDB" id="A0A1I2A5G8"/>
<organism evidence="1 2">
    <name type="scientific">Sunxiuqinia elliptica</name>
    <dbReference type="NCBI Taxonomy" id="655355"/>
    <lineage>
        <taxon>Bacteria</taxon>
        <taxon>Pseudomonadati</taxon>
        <taxon>Bacteroidota</taxon>
        <taxon>Bacteroidia</taxon>
        <taxon>Marinilabiliales</taxon>
        <taxon>Prolixibacteraceae</taxon>
        <taxon>Sunxiuqinia</taxon>
    </lineage>
</organism>
<keyword evidence="2" id="KW-1185">Reference proteome</keyword>
<sequence>MNKFYVRATDGAVLSVKFEFLNDQEIKIYTDEIEPFF</sequence>
<dbReference type="EMBL" id="FONW01000001">
    <property type="protein sequence ID" value="SFE38828.1"/>
    <property type="molecule type" value="Genomic_DNA"/>
</dbReference>
<dbReference type="Proteomes" id="UP000198964">
    <property type="component" value="Unassembled WGS sequence"/>
</dbReference>
<proteinExistence type="predicted"/>
<reference evidence="1 2" key="1">
    <citation type="submission" date="2016-10" db="EMBL/GenBank/DDBJ databases">
        <authorList>
            <person name="de Groot N.N."/>
        </authorList>
    </citation>
    <scope>NUCLEOTIDE SEQUENCE [LARGE SCALE GENOMIC DNA]</scope>
    <source>
        <strain evidence="1 2">CGMCC 1.9156</strain>
    </source>
</reference>
<evidence type="ECO:0000313" key="1">
    <source>
        <dbReference type="EMBL" id="SFE38828.1"/>
    </source>
</evidence>
<evidence type="ECO:0000313" key="2">
    <source>
        <dbReference type="Proteomes" id="UP000198964"/>
    </source>
</evidence>
<name>A0A1I2A5G8_9BACT</name>
<gene>
    <name evidence="1" type="ORF">SAMN05216283_10119</name>
</gene>
<protein>
    <submittedName>
        <fullName evidence="1">Uncharacterized protein</fullName>
    </submittedName>
</protein>
<accession>A0A1I2A5G8</accession>